<dbReference type="Proteomes" id="UP000434276">
    <property type="component" value="Unassembled WGS sequence"/>
</dbReference>
<dbReference type="EMBL" id="CACSHJ010000096">
    <property type="protein sequence ID" value="CAA0405989.1"/>
    <property type="molecule type" value="Genomic_DNA"/>
</dbReference>
<reference evidence="1 4" key="1">
    <citation type="submission" date="2019-12" db="EMBL/GenBank/DDBJ databases">
        <authorList>
            <person name="Jiao W.-B."/>
            <person name="Schneeberger K."/>
        </authorList>
    </citation>
    <scope>NUCLEOTIDE SEQUENCE [LARGE SCALE GENOMIC DNA]</scope>
    <source>
        <strain evidence="3">cv. An-1</strain>
        <strain evidence="4">cv. C24</strain>
    </source>
</reference>
<dbReference type="AlphaFoldDB" id="A0A5S9Y8U2"/>
<proteinExistence type="predicted"/>
<evidence type="ECO:0000313" key="1">
    <source>
        <dbReference type="EMBL" id="CAA0405989.1"/>
    </source>
</evidence>
<accession>A0A654G6S5</accession>
<sequence length="36" mass="3895">MLKGKSDMSLEFDASLSIEMFESSGGISCFLSARYG</sequence>
<evidence type="ECO:0000313" key="4">
    <source>
        <dbReference type="Proteomes" id="UP000434276"/>
    </source>
</evidence>
<accession>A0A5S9Y8U2</accession>
<evidence type="ECO:0000313" key="2">
    <source>
        <dbReference type="EMBL" id="VYS68534.1"/>
    </source>
</evidence>
<organism evidence="1 4">
    <name type="scientific">Arabidopsis thaliana</name>
    <name type="common">Mouse-ear cress</name>
    <dbReference type="NCBI Taxonomy" id="3702"/>
    <lineage>
        <taxon>Eukaryota</taxon>
        <taxon>Viridiplantae</taxon>
        <taxon>Streptophyta</taxon>
        <taxon>Embryophyta</taxon>
        <taxon>Tracheophyta</taxon>
        <taxon>Spermatophyta</taxon>
        <taxon>Magnoliopsida</taxon>
        <taxon>eudicotyledons</taxon>
        <taxon>Gunneridae</taxon>
        <taxon>Pentapetalae</taxon>
        <taxon>rosids</taxon>
        <taxon>malvids</taxon>
        <taxon>Brassicales</taxon>
        <taxon>Brassicaceae</taxon>
        <taxon>Camelineae</taxon>
        <taxon>Arabidopsis</taxon>
    </lineage>
</organism>
<evidence type="ECO:0000313" key="3">
    <source>
        <dbReference type="Proteomes" id="UP000426265"/>
    </source>
</evidence>
<gene>
    <name evidence="2" type="ORF">AN1_LOCUS23924</name>
    <name evidence="1" type="ORF">C24_LOCUS23769</name>
</gene>
<name>A0A5S9Y8U2_ARATH</name>
<dbReference type="EMBL" id="CACRSJ010000110">
    <property type="protein sequence ID" value="VYS68534.1"/>
    <property type="molecule type" value="Genomic_DNA"/>
</dbReference>
<protein>
    <submittedName>
        <fullName evidence="1">Uncharacterized protein</fullName>
    </submittedName>
</protein>
<dbReference type="Proteomes" id="UP000426265">
    <property type="component" value="Unassembled WGS sequence"/>
</dbReference>